<dbReference type="Proteomes" id="UP000482800">
    <property type="component" value="Unassembled WGS sequence"/>
</dbReference>
<evidence type="ECO:0000313" key="2">
    <source>
        <dbReference type="EMBL" id="GFJ77335.1"/>
    </source>
</evidence>
<reference evidence="2 3" key="2">
    <citation type="submission" date="2020-03" db="EMBL/GenBank/DDBJ databases">
        <authorList>
            <person name="Ichikawa N."/>
            <person name="Kimura A."/>
            <person name="Kitahashi Y."/>
            <person name="Uohara A."/>
        </authorList>
    </citation>
    <scope>NUCLEOTIDE SEQUENCE [LARGE SCALE GENOMIC DNA]</scope>
    <source>
        <strain evidence="2 3">NBRC 108639</strain>
    </source>
</reference>
<reference evidence="2 3" key="1">
    <citation type="submission" date="2020-03" db="EMBL/GenBank/DDBJ databases">
        <title>Whole genome shotgun sequence of Phytohabitans houttuyneae NBRC 108639.</title>
        <authorList>
            <person name="Komaki H."/>
            <person name="Tamura T."/>
        </authorList>
    </citation>
    <scope>NUCLEOTIDE SEQUENCE [LARGE SCALE GENOMIC DNA]</scope>
    <source>
        <strain evidence="2 3">NBRC 108639</strain>
    </source>
</reference>
<comment type="caution">
    <text evidence="2">The sequence shown here is derived from an EMBL/GenBank/DDBJ whole genome shotgun (WGS) entry which is preliminary data.</text>
</comment>
<protein>
    <submittedName>
        <fullName evidence="2">Uncharacterized protein</fullName>
    </submittedName>
</protein>
<organism evidence="2 3">
    <name type="scientific">Phytohabitans houttuyneae</name>
    <dbReference type="NCBI Taxonomy" id="1076126"/>
    <lineage>
        <taxon>Bacteria</taxon>
        <taxon>Bacillati</taxon>
        <taxon>Actinomycetota</taxon>
        <taxon>Actinomycetes</taxon>
        <taxon>Micromonosporales</taxon>
        <taxon>Micromonosporaceae</taxon>
    </lineage>
</organism>
<evidence type="ECO:0000313" key="3">
    <source>
        <dbReference type="Proteomes" id="UP000482800"/>
    </source>
</evidence>
<dbReference type="EMBL" id="BLPF01000001">
    <property type="protein sequence ID" value="GFJ77335.1"/>
    <property type="molecule type" value="Genomic_DNA"/>
</dbReference>
<feature type="transmembrane region" description="Helical" evidence="1">
    <location>
        <begin position="16"/>
        <end position="35"/>
    </location>
</feature>
<keyword evidence="1" id="KW-0812">Transmembrane</keyword>
<name>A0A6V8K9C0_9ACTN</name>
<evidence type="ECO:0000256" key="1">
    <source>
        <dbReference type="SAM" id="Phobius"/>
    </source>
</evidence>
<gene>
    <name evidence="2" type="ORF">Phou_015150</name>
</gene>
<keyword evidence="1" id="KW-0472">Membrane</keyword>
<accession>A0A6V8K9C0</accession>
<keyword evidence="3" id="KW-1185">Reference proteome</keyword>
<sequence>MVRLTGSPTIEGMETISTLGGVMAGGLLVLLGDFVRRRVEWRRQQATRLVDTGTDLIVLLHGWIGDLIDMREAKEVVPDPHIGRAARLQASTRFYALPGSRSLRTELGRVQIAHQAVRNAYCEDEGSWLLVKREYYDAVEDFEIALHSVLLRGRPPRDRGKPVYIADRQRSA</sequence>
<proteinExistence type="predicted"/>
<keyword evidence="1" id="KW-1133">Transmembrane helix</keyword>
<dbReference type="AlphaFoldDB" id="A0A6V8K9C0"/>